<dbReference type="Proteomes" id="UP000030645">
    <property type="component" value="Unassembled WGS sequence"/>
</dbReference>
<dbReference type="Pfam" id="PF12796">
    <property type="entry name" value="Ank_2"/>
    <property type="match status" value="1"/>
</dbReference>
<organism evidence="5 6">
    <name type="scientific">Morus notabilis</name>
    <dbReference type="NCBI Taxonomy" id="981085"/>
    <lineage>
        <taxon>Eukaryota</taxon>
        <taxon>Viridiplantae</taxon>
        <taxon>Streptophyta</taxon>
        <taxon>Embryophyta</taxon>
        <taxon>Tracheophyta</taxon>
        <taxon>Spermatophyta</taxon>
        <taxon>Magnoliopsida</taxon>
        <taxon>eudicotyledons</taxon>
        <taxon>Gunneridae</taxon>
        <taxon>Pentapetalae</taxon>
        <taxon>rosids</taxon>
        <taxon>fabids</taxon>
        <taxon>Rosales</taxon>
        <taxon>Moraceae</taxon>
        <taxon>Moreae</taxon>
        <taxon>Morus</taxon>
    </lineage>
</organism>
<evidence type="ECO:0000256" key="3">
    <source>
        <dbReference type="PROSITE-ProRule" id="PRU00023"/>
    </source>
</evidence>
<evidence type="ECO:0000313" key="5">
    <source>
        <dbReference type="EMBL" id="EXB31390.1"/>
    </source>
</evidence>
<dbReference type="PROSITE" id="PS50297">
    <property type="entry name" value="ANK_REP_REGION"/>
    <property type="match status" value="1"/>
</dbReference>
<keyword evidence="2 3" id="KW-0040">ANK repeat</keyword>
<protein>
    <submittedName>
        <fullName evidence="5">Ankyrin repeat domain-containing protein</fullName>
    </submittedName>
</protein>
<accession>W9QEP5</accession>
<dbReference type="STRING" id="981085.W9QEP5"/>
<sequence length="150" mass="16782">MKGAEKMRESRGKGNKSCRGCKITKKPPKDQNALAPGEGGNSKSRAKSKRLHDKWLPLHPLAASGAFYLVDTLLKHNVDINAVDKDGWTPLHLAVQAQRIDVIKLLLIKGADKTLKNKDGLTPLNLCLYYSRDTRTYELIKVLKLLPKQR</sequence>
<evidence type="ECO:0000256" key="2">
    <source>
        <dbReference type="ARBA" id="ARBA00023043"/>
    </source>
</evidence>
<dbReference type="AlphaFoldDB" id="W9QEP5"/>
<evidence type="ECO:0000256" key="1">
    <source>
        <dbReference type="ARBA" id="ARBA00022737"/>
    </source>
</evidence>
<feature type="compositionally biased region" description="Basic and acidic residues" evidence="4">
    <location>
        <begin position="1"/>
        <end position="12"/>
    </location>
</feature>
<evidence type="ECO:0000256" key="4">
    <source>
        <dbReference type="SAM" id="MobiDB-lite"/>
    </source>
</evidence>
<dbReference type="PANTHER" id="PTHR24203:SF86">
    <property type="entry name" value="PROTEASOME 26S SUBUNIT, NON-ATPASE 10"/>
    <property type="match status" value="1"/>
</dbReference>
<evidence type="ECO:0000313" key="6">
    <source>
        <dbReference type="Proteomes" id="UP000030645"/>
    </source>
</evidence>
<keyword evidence="6" id="KW-1185">Reference proteome</keyword>
<feature type="repeat" description="ANK" evidence="3">
    <location>
        <begin position="86"/>
        <end position="118"/>
    </location>
</feature>
<dbReference type="PROSITE" id="PS50088">
    <property type="entry name" value="ANK_REPEAT"/>
    <property type="match status" value="2"/>
</dbReference>
<name>W9QEP5_9ROSA</name>
<dbReference type="InterPro" id="IPR002110">
    <property type="entry name" value="Ankyrin_rpt"/>
</dbReference>
<feature type="region of interest" description="Disordered" evidence="4">
    <location>
        <begin position="1"/>
        <end position="49"/>
    </location>
</feature>
<dbReference type="SUPFAM" id="SSF48403">
    <property type="entry name" value="Ankyrin repeat"/>
    <property type="match status" value="1"/>
</dbReference>
<dbReference type="InterPro" id="IPR036770">
    <property type="entry name" value="Ankyrin_rpt-contain_sf"/>
</dbReference>
<dbReference type="PANTHER" id="PTHR24203">
    <property type="entry name" value="ANKYRIN REPEAT FAMILY PROTEIN"/>
    <property type="match status" value="1"/>
</dbReference>
<feature type="repeat" description="ANK" evidence="3">
    <location>
        <begin position="53"/>
        <end position="85"/>
    </location>
</feature>
<reference evidence="6" key="1">
    <citation type="submission" date="2013-01" db="EMBL/GenBank/DDBJ databases">
        <title>Draft Genome Sequence of a Mulberry Tree, Morus notabilis C.K. Schneid.</title>
        <authorList>
            <person name="He N."/>
            <person name="Zhao S."/>
        </authorList>
    </citation>
    <scope>NUCLEOTIDE SEQUENCE</scope>
</reference>
<gene>
    <name evidence="5" type="ORF">L484_014817</name>
</gene>
<dbReference type="eggNOG" id="KOG0504">
    <property type="taxonomic scope" value="Eukaryota"/>
</dbReference>
<keyword evidence="1" id="KW-0677">Repeat</keyword>
<dbReference type="SMART" id="SM00248">
    <property type="entry name" value="ANK"/>
    <property type="match status" value="2"/>
</dbReference>
<dbReference type="EMBL" id="KE343506">
    <property type="protein sequence ID" value="EXB31390.1"/>
    <property type="molecule type" value="Genomic_DNA"/>
</dbReference>
<dbReference type="Gene3D" id="1.25.40.20">
    <property type="entry name" value="Ankyrin repeat-containing domain"/>
    <property type="match status" value="1"/>
</dbReference>
<proteinExistence type="predicted"/>